<evidence type="ECO:0000313" key="5">
    <source>
        <dbReference type="EMBL" id="RZT79817.1"/>
    </source>
</evidence>
<feature type="compositionally biased region" description="Pro residues" evidence="1">
    <location>
        <begin position="425"/>
        <end position="436"/>
    </location>
</feature>
<feature type="region of interest" description="Disordered" evidence="1">
    <location>
        <begin position="397"/>
        <end position="461"/>
    </location>
</feature>
<feature type="compositionally biased region" description="Polar residues" evidence="1">
    <location>
        <begin position="112"/>
        <end position="122"/>
    </location>
</feature>
<organism evidence="4 6">
    <name type="scientific">Micromonospora violae</name>
    <dbReference type="NCBI Taxonomy" id="1278207"/>
    <lineage>
        <taxon>Bacteria</taxon>
        <taxon>Bacillati</taxon>
        <taxon>Actinomycetota</taxon>
        <taxon>Actinomycetes</taxon>
        <taxon>Micromonosporales</taxon>
        <taxon>Micromonosporaceae</taxon>
        <taxon>Micromonospora</taxon>
    </lineage>
</organism>
<dbReference type="SUPFAM" id="SSF53098">
    <property type="entry name" value="Ribonuclease H-like"/>
    <property type="match status" value="1"/>
</dbReference>
<evidence type="ECO:0008006" key="7">
    <source>
        <dbReference type="Google" id="ProtNLM"/>
    </source>
</evidence>
<evidence type="ECO:0000313" key="2">
    <source>
        <dbReference type="EMBL" id="RZT77016.1"/>
    </source>
</evidence>
<dbReference type="RefSeq" id="WP_244236484.1">
    <property type="nucleotide sequence ID" value="NZ_SHKK01000001.1"/>
</dbReference>
<dbReference type="EMBL" id="SHKK01000001">
    <property type="protein sequence ID" value="RZT77016.1"/>
    <property type="molecule type" value="Genomic_DNA"/>
</dbReference>
<feature type="compositionally biased region" description="Basic residues" evidence="1">
    <location>
        <begin position="439"/>
        <end position="448"/>
    </location>
</feature>
<keyword evidence="6" id="KW-1185">Reference proteome</keyword>
<accession>A0A4Q7UAY7</accession>
<evidence type="ECO:0000313" key="4">
    <source>
        <dbReference type="EMBL" id="RZT77804.1"/>
    </source>
</evidence>
<evidence type="ECO:0000256" key="1">
    <source>
        <dbReference type="SAM" id="MobiDB-lite"/>
    </source>
</evidence>
<evidence type="ECO:0000313" key="3">
    <source>
        <dbReference type="EMBL" id="RZT77166.1"/>
    </source>
</evidence>
<dbReference type="InterPro" id="IPR012337">
    <property type="entry name" value="RNaseH-like_sf"/>
</dbReference>
<dbReference type="EMBL" id="SHKK01000001">
    <property type="protein sequence ID" value="RZT77804.1"/>
    <property type="molecule type" value="Genomic_DNA"/>
</dbReference>
<dbReference type="AlphaFoldDB" id="A0A4Q7UAY7"/>
<sequence length="461" mass="51148">MRSVTATGAGDSELGRILLDAWRRELYEGVLASRSRTLFSLVDELAADQGRCGCPAHLSLSTVTGHAAAYRALRDGEIDTGRALRAACEIATRSGLPRVYAVDTTAWPRPTAATSPDRQPQYTPGGPRGTALIKTGWRYQHVVRLSLTPDSWVVPVLADRIASDDDLVEVTVDHITRVCAQDGARPADPSLFLLDSGYPAARITHLLRERGIPADVLVRLATSQTMWTRPERRAAHPLGGRPRRHGFRLALREPGLPPDTGVSGPVGIYGTVTVRAWHQVHPKLTRASRGFTGQGTLPIVEGSVLLARVQHLRPSRRAGDLALWYSGRRRDLLTLVMTYLARFDIEHYFRYLKSTAQAPDFHPRQPGTLTTWLRLHAYAYLHLFCARTHITHHRLPWEPATTTSPTPGQTRRQVSPALRNAWQPPGNPKPGHPGPGRPAGKRRKRRTRYPIIRKNAVHKGK</sequence>
<reference evidence="4 6" key="1">
    <citation type="submission" date="2019-02" db="EMBL/GenBank/DDBJ databases">
        <title>Sequencing the genomes of 1000 actinobacteria strains.</title>
        <authorList>
            <person name="Klenk H.-P."/>
        </authorList>
    </citation>
    <scope>NUCLEOTIDE SEQUENCE [LARGE SCALE GENOMIC DNA]</scope>
    <source>
        <strain evidence="4 6">DSM 45888</strain>
    </source>
</reference>
<gene>
    <name evidence="2" type="ORF">EV382_0149</name>
    <name evidence="3" type="ORF">EV382_0306</name>
    <name evidence="4" type="ORF">EV382_0964</name>
    <name evidence="5" type="ORF">EV382_3057</name>
</gene>
<dbReference type="EMBL" id="SHKK01000001">
    <property type="protein sequence ID" value="RZT77166.1"/>
    <property type="molecule type" value="Genomic_DNA"/>
</dbReference>
<protein>
    <recommendedName>
        <fullName evidence="7">DDE superfamily endonuclease</fullName>
    </recommendedName>
</protein>
<dbReference type="Proteomes" id="UP000293781">
    <property type="component" value="Unassembled WGS sequence"/>
</dbReference>
<dbReference type="EMBL" id="SHKK01000001">
    <property type="protein sequence ID" value="RZT79817.1"/>
    <property type="molecule type" value="Genomic_DNA"/>
</dbReference>
<feature type="region of interest" description="Disordered" evidence="1">
    <location>
        <begin position="108"/>
        <end position="127"/>
    </location>
</feature>
<comment type="caution">
    <text evidence="4">The sequence shown here is derived from an EMBL/GenBank/DDBJ whole genome shotgun (WGS) entry which is preliminary data.</text>
</comment>
<proteinExistence type="predicted"/>
<evidence type="ECO:0000313" key="6">
    <source>
        <dbReference type="Proteomes" id="UP000293781"/>
    </source>
</evidence>
<feature type="compositionally biased region" description="Polar residues" evidence="1">
    <location>
        <begin position="400"/>
        <end position="413"/>
    </location>
</feature>
<name>A0A4Q7UAY7_9ACTN</name>